<evidence type="ECO:0000256" key="1">
    <source>
        <dbReference type="ARBA" id="ARBA00004141"/>
    </source>
</evidence>
<feature type="transmembrane region" description="Helical" evidence="6">
    <location>
        <begin position="442"/>
        <end position="459"/>
    </location>
</feature>
<dbReference type="InterPro" id="IPR049680">
    <property type="entry name" value="FLVCR1-2_SLC49-like"/>
</dbReference>
<reference evidence="7" key="1">
    <citation type="submission" date="2022-10" db="EMBL/GenBank/DDBJ databases">
        <title>Tapping the CABI collections for fungal endophytes: first genome assemblies for Collariella, Neodidymelliopsis, Ascochyta clinopodiicola, Didymella pomorum, Didymosphaeria variabile, Neocosmospora piperis and Neocucurbitaria cava.</title>
        <authorList>
            <person name="Hill R."/>
        </authorList>
    </citation>
    <scope>NUCLEOTIDE SEQUENCE</scope>
    <source>
        <strain evidence="7">IMI 355082</strain>
    </source>
</reference>
<evidence type="ECO:0008006" key="9">
    <source>
        <dbReference type="Google" id="ProtNLM"/>
    </source>
</evidence>
<feature type="transmembrane region" description="Helical" evidence="6">
    <location>
        <begin position="314"/>
        <end position="339"/>
    </location>
</feature>
<feature type="transmembrane region" description="Helical" evidence="6">
    <location>
        <begin position="261"/>
        <end position="282"/>
    </location>
</feature>
<feature type="transmembrane region" description="Helical" evidence="6">
    <location>
        <begin position="102"/>
        <end position="120"/>
    </location>
</feature>
<comment type="subcellular location">
    <subcellularLocation>
        <location evidence="1">Membrane</location>
        <topology evidence="1">Multi-pass membrane protein</topology>
    </subcellularLocation>
</comment>
<proteinExistence type="predicted"/>
<name>A0A9W8YYR2_9PEZI</name>
<dbReference type="PANTHER" id="PTHR10924:SF6">
    <property type="entry name" value="SOLUTE CARRIER FAMILY 49 MEMBER A3"/>
    <property type="match status" value="1"/>
</dbReference>
<gene>
    <name evidence="7" type="ORF">N0V93_002500</name>
</gene>
<dbReference type="GO" id="GO:0016020">
    <property type="term" value="C:membrane"/>
    <property type="evidence" value="ECO:0007669"/>
    <property type="project" value="UniProtKB-SubCell"/>
</dbReference>
<dbReference type="Gene3D" id="1.20.1250.20">
    <property type="entry name" value="MFS general substrate transporter like domains"/>
    <property type="match status" value="2"/>
</dbReference>
<dbReference type="SUPFAM" id="SSF103473">
    <property type="entry name" value="MFS general substrate transporter"/>
    <property type="match status" value="1"/>
</dbReference>
<keyword evidence="2 6" id="KW-0812">Transmembrane</keyword>
<dbReference type="InterPro" id="IPR011701">
    <property type="entry name" value="MFS"/>
</dbReference>
<evidence type="ECO:0000256" key="5">
    <source>
        <dbReference type="SAM" id="MobiDB-lite"/>
    </source>
</evidence>
<sequence>MGSIPDQGEWKAAHMRIQSSEPGGSVDDIGSKKGNDLELQERDQGTLTDEDSVDVGGGRGRSRRKFQFPRIGLDALIGDGRPEDNGIQDGSIVFYKVYKRRWFGLVELTLLSLLVSWEWLTFSPVAAVAADFFNTSESAINWFSTAFLFAFVVMVPIVIYTLHWGPKPSIMTAALLMLIGNWIRYAGVKTTTPNFGVVMFGQIILGFAQPFVLAGPTRYSDMWFTNRGRVAATALMSLSNPFGAAIGQLVIPFWVYKTSDIPNAVLYLSIITTIVCIPALFIPAAPPTPPSPSGATQKTSLLASIRIITSSIEVWLILIPFFIYVSLFNSISTIISQVLTPYGFTDNDAGIAGAVLIVVGLVSAAITSPILDRTKSFVLACKVAAPIIALCYLIFIWMPETRSDPGPYVVLAVLGAASFSLVPVAMELLVELTHPVSPEVTSTLAWAGGQLGGGILILISDALKAGDGASPPGNMKNALIFQAVVALVALPFPMVLGLFGRREKVLLRRVQRDQEDGPLAQDRVGEVSGNEVSA</sequence>
<feature type="transmembrane region" description="Helical" evidence="6">
    <location>
        <begin position="169"/>
        <end position="187"/>
    </location>
</feature>
<feature type="transmembrane region" description="Helical" evidence="6">
    <location>
        <begin position="409"/>
        <end position="430"/>
    </location>
</feature>
<feature type="transmembrane region" description="Helical" evidence="6">
    <location>
        <begin position="351"/>
        <end position="370"/>
    </location>
</feature>
<evidence type="ECO:0000256" key="2">
    <source>
        <dbReference type="ARBA" id="ARBA00022692"/>
    </source>
</evidence>
<feature type="transmembrane region" description="Helical" evidence="6">
    <location>
        <begin position="140"/>
        <end position="162"/>
    </location>
</feature>
<comment type="caution">
    <text evidence="7">The sequence shown here is derived from an EMBL/GenBank/DDBJ whole genome shotgun (WGS) entry which is preliminary data.</text>
</comment>
<dbReference type="OrthoDB" id="422206at2759"/>
<keyword evidence="3 6" id="KW-1133">Transmembrane helix</keyword>
<evidence type="ECO:0000256" key="6">
    <source>
        <dbReference type="SAM" id="Phobius"/>
    </source>
</evidence>
<dbReference type="EMBL" id="JAPEVB010000002">
    <property type="protein sequence ID" value="KAJ4393292.1"/>
    <property type="molecule type" value="Genomic_DNA"/>
</dbReference>
<organism evidence="7 8">
    <name type="scientific">Gnomoniopsis smithogilvyi</name>
    <dbReference type="NCBI Taxonomy" id="1191159"/>
    <lineage>
        <taxon>Eukaryota</taxon>
        <taxon>Fungi</taxon>
        <taxon>Dikarya</taxon>
        <taxon>Ascomycota</taxon>
        <taxon>Pezizomycotina</taxon>
        <taxon>Sordariomycetes</taxon>
        <taxon>Sordariomycetidae</taxon>
        <taxon>Diaporthales</taxon>
        <taxon>Gnomoniaceae</taxon>
        <taxon>Gnomoniopsis</taxon>
    </lineage>
</organism>
<feature type="compositionally biased region" description="Basic and acidic residues" evidence="5">
    <location>
        <begin position="29"/>
        <end position="44"/>
    </location>
</feature>
<dbReference type="AlphaFoldDB" id="A0A9W8YYR2"/>
<keyword evidence="8" id="KW-1185">Reference proteome</keyword>
<dbReference type="GO" id="GO:0022857">
    <property type="term" value="F:transmembrane transporter activity"/>
    <property type="evidence" value="ECO:0007669"/>
    <property type="project" value="InterPro"/>
</dbReference>
<evidence type="ECO:0000313" key="7">
    <source>
        <dbReference type="EMBL" id="KAJ4393292.1"/>
    </source>
</evidence>
<dbReference type="Proteomes" id="UP001140453">
    <property type="component" value="Unassembled WGS sequence"/>
</dbReference>
<dbReference type="InterPro" id="IPR036259">
    <property type="entry name" value="MFS_trans_sf"/>
</dbReference>
<feature type="transmembrane region" description="Helical" evidence="6">
    <location>
        <begin position="479"/>
        <end position="499"/>
    </location>
</feature>
<feature type="transmembrane region" description="Helical" evidence="6">
    <location>
        <begin position="193"/>
        <end position="213"/>
    </location>
</feature>
<evidence type="ECO:0000256" key="3">
    <source>
        <dbReference type="ARBA" id="ARBA00022989"/>
    </source>
</evidence>
<protein>
    <recommendedName>
        <fullName evidence="9">Major facilitator superfamily transporter</fullName>
    </recommendedName>
</protein>
<keyword evidence="4 6" id="KW-0472">Membrane</keyword>
<feature type="transmembrane region" description="Helical" evidence="6">
    <location>
        <begin position="234"/>
        <end position="255"/>
    </location>
</feature>
<evidence type="ECO:0000256" key="4">
    <source>
        <dbReference type="ARBA" id="ARBA00023136"/>
    </source>
</evidence>
<feature type="region of interest" description="Disordered" evidence="5">
    <location>
        <begin position="1"/>
        <end position="61"/>
    </location>
</feature>
<dbReference type="PANTHER" id="PTHR10924">
    <property type="entry name" value="MAJOR FACILITATOR SUPERFAMILY PROTEIN-RELATED"/>
    <property type="match status" value="1"/>
</dbReference>
<evidence type="ECO:0000313" key="8">
    <source>
        <dbReference type="Proteomes" id="UP001140453"/>
    </source>
</evidence>
<dbReference type="Pfam" id="PF07690">
    <property type="entry name" value="MFS_1"/>
    <property type="match status" value="1"/>
</dbReference>
<accession>A0A9W8YYR2</accession>
<feature type="transmembrane region" description="Helical" evidence="6">
    <location>
        <begin position="377"/>
        <end position="397"/>
    </location>
</feature>